<dbReference type="Pfam" id="PF07690">
    <property type="entry name" value="MFS_1"/>
    <property type="match status" value="1"/>
</dbReference>
<keyword evidence="1" id="KW-1133">Transmembrane helix</keyword>
<sequence length="362" mass="36833">MYPLLFVDAGMSGGQISVLFGLWSLVGFVLEVPSGALADRIPRRHLLIAAQVVRAAGFASWLVWPTFAGFALGFALWGASGAASSGTWQAMLYEELDARGAADRYARIVGRAEALAAVGALAGTALATPLIALGGGYAAAGWTSVAVCLVAAVVASRLPRSVPTDAETEPNYFSTLRAGVTEAVRNRAVGRIVLVVVVLSGVTAIEEYFPLLAGDHHLSPAVLPLLLLAPAAGYAIGAEVGGRFGALSPRWLAVVATVGAVAFAAGALLRHPVGFLGIAVGFGLLACAIVVAGARLQETLTGPRATVTSVSAVGEEAVAIGVFAVFGVASGLVPLFVLTAVAVLPVLALPIARWLPPAAREK</sequence>
<gene>
    <name evidence="2" type="ORF">SAMN05443668_101963</name>
</gene>
<dbReference type="InterPro" id="IPR053160">
    <property type="entry name" value="MFS_DHA3_Transporter"/>
</dbReference>
<feature type="transmembrane region" description="Helical" evidence="1">
    <location>
        <begin position="306"/>
        <end position="329"/>
    </location>
</feature>
<proteinExistence type="predicted"/>
<dbReference type="GO" id="GO:0022857">
    <property type="term" value="F:transmembrane transporter activity"/>
    <property type="evidence" value="ECO:0007669"/>
    <property type="project" value="InterPro"/>
</dbReference>
<evidence type="ECO:0000313" key="3">
    <source>
        <dbReference type="Proteomes" id="UP000184440"/>
    </source>
</evidence>
<dbReference type="PANTHER" id="PTHR23530:SF1">
    <property type="entry name" value="PERMEASE, MAJOR FACILITATOR SUPERFAMILY-RELATED"/>
    <property type="match status" value="1"/>
</dbReference>
<dbReference type="AlphaFoldDB" id="A0A1M7K098"/>
<dbReference type="OrthoDB" id="350307at2"/>
<dbReference type="InterPro" id="IPR011701">
    <property type="entry name" value="MFS"/>
</dbReference>
<organism evidence="2 3">
    <name type="scientific">Cryptosporangium aurantiacum</name>
    <dbReference type="NCBI Taxonomy" id="134849"/>
    <lineage>
        <taxon>Bacteria</taxon>
        <taxon>Bacillati</taxon>
        <taxon>Actinomycetota</taxon>
        <taxon>Actinomycetes</taxon>
        <taxon>Cryptosporangiales</taxon>
        <taxon>Cryptosporangiaceae</taxon>
        <taxon>Cryptosporangium</taxon>
    </lineage>
</organism>
<dbReference type="Proteomes" id="UP000184440">
    <property type="component" value="Unassembled WGS sequence"/>
</dbReference>
<keyword evidence="1" id="KW-0472">Membrane</keyword>
<dbReference type="PANTHER" id="PTHR23530">
    <property type="entry name" value="TRANSPORT PROTEIN-RELATED"/>
    <property type="match status" value="1"/>
</dbReference>
<feature type="transmembrane region" description="Helical" evidence="1">
    <location>
        <begin position="12"/>
        <end position="33"/>
    </location>
</feature>
<name>A0A1M7K098_9ACTN</name>
<accession>A0A1M7K098</accession>
<feature type="transmembrane region" description="Helical" evidence="1">
    <location>
        <begin position="275"/>
        <end position="294"/>
    </location>
</feature>
<feature type="transmembrane region" description="Helical" evidence="1">
    <location>
        <begin position="250"/>
        <end position="269"/>
    </location>
</feature>
<evidence type="ECO:0000256" key="1">
    <source>
        <dbReference type="SAM" id="Phobius"/>
    </source>
</evidence>
<dbReference type="RefSeq" id="WP_084740218.1">
    <property type="nucleotide sequence ID" value="NZ_FRCS01000001.1"/>
</dbReference>
<keyword evidence="1" id="KW-0812">Transmembrane</keyword>
<dbReference type="InterPro" id="IPR036259">
    <property type="entry name" value="MFS_trans_sf"/>
</dbReference>
<feature type="transmembrane region" description="Helical" evidence="1">
    <location>
        <begin position="217"/>
        <end position="238"/>
    </location>
</feature>
<keyword evidence="3" id="KW-1185">Reference proteome</keyword>
<dbReference type="EMBL" id="FRCS01000001">
    <property type="protein sequence ID" value="SHM58740.1"/>
    <property type="molecule type" value="Genomic_DNA"/>
</dbReference>
<dbReference type="Gene3D" id="1.20.1250.20">
    <property type="entry name" value="MFS general substrate transporter like domains"/>
    <property type="match status" value="1"/>
</dbReference>
<dbReference type="STRING" id="134849.SAMN05443668_101963"/>
<reference evidence="2 3" key="1">
    <citation type="submission" date="2016-11" db="EMBL/GenBank/DDBJ databases">
        <authorList>
            <person name="Jaros S."/>
            <person name="Januszkiewicz K."/>
            <person name="Wedrychowicz H."/>
        </authorList>
    </citation>
    <scope>NUCLEOTIDE SEQUENCE [LARGE SCALE GENOMIC DNA]</scope>
    <source>
        <strain evidence="2 3">DSM 46144</strain>
    </source>
</reference>
<feature type="transmembrane region" description="Helical" evidence="1">
    <location>
        <begin position="188"/>
        <end position="205"/>
    </location>
</feature>
<feature type="transmembrane region" description="Helical" evidence="1">
    <location>
        <begin position="139"/>
        <end position="158"/>
    </location>
</feature>
<protein>
    <submittedName>
        <fullName evidence="2">Predicted arabinose efflux permease, MFS family</fullName>
    </submittedName>
</protein>
<dbReference type="SUPFAM" id="SSF103473">
    <property type="entry name" value="MFS general substrate transporter"/>
    <property type="match status" value="1"/>
</dbReference>
<evidence type="ECO:0000313" key="2">
    <source>
        <dbReference type="EMBL" id="SHM58740.1"/>
    </source>
</evidence>
<feature type="transmembrane region" description="Helical" evidence="1">
    <location>
        <begin position="335"/>
        <end position="355"/>
    </location>
</feature>